<feature type="transmembrane region" description="Helical" evidence="1">
    <location>
        <begin position="423"/>
        <end position="447"/>
    </location>
</feature>
<dbReference type="InterPro" id="IPR011642">
    <property type="entry name" value="Gate_dom"/>
</dbReference>
<feature type="transmembrane region" description="Helical" evidence="1">
    <location>
        <begin position="361"/>
        <end position="383"/>
    </location>
</feature>
<feature type="transmembrane region" description="Helical" evidence="1">
    <location>
        <begin position="210"/>
        <end position="230"/>
    </location>
</feature>
<feature type="transmembrane region" description="Helical" evidence="1">
    <location>
        <begin position="24"/>
        <end position="43"/>
    </location>
</feature>
<name>A0ABU2DPZ6_9MICC</name>
<gene>
    <name evidence="3" type="ORF">RIL96_02475</name>
</gene>
<dbReference type="Pfam" id="PF07670">
    <property type="entry name" value="Gate"/>
    <property type="match status" value="1"/>
</dbReference>
<evidence type="ECO:0000259" key="2">
    <source>
        <dbReference type="Pfam" id="PF07670"/>
    </source>
</evidence>
<keyword evidence="1" id="KW-1133">Transmembrane helix</keyword>
<feature type="transmembrane region" description="Helical" evidence="1">
    <location>
        <begin position="125"/>
        <end position="154"/>
    </location>
</feature>
<proteinExistence type="predicted"/>
<feature type="transmembrane region" description="Helical" evidence="1">
    <location>
        <begin position="93"/>
        <end position="113"/>
    </location>
</feature>
<protein>
    <submittedName>
        <fullName evidence="3">YjiH family protein</fullName>
    </submittedName>
</protein>
<evidence type="ECO:0000256" key="1">
    <source>
        <dbReference type="SAM" id="Phobius"/>
    </source>
</evidence>
<evidence type="ECO:0000313" key="4">
    <source>
        <dbReference type="Proteomes" id="UP001251870"/>
    </source>
</evidence>
<dbReference type="RefSeq" id="WP_310547404.1">
    <property type="nucleotide sequence ID" value="NZ_JAVKGR010000001.1"/>
</dbReference>
<feature type="transmembrane region" description="Helical" evidence="1">
    <location>
        <begin position="237"/>
        <end position="257"/>
    </location>
</feature>
<feature type="transmembrane region" description="Helical" evidence="1">
    <location>
        <begin position="339"/>
        <end position="355"/>
    </location>
</feature>
<sequence length="448" mass="48741">MNTAEEPVSGHTGRESSPTAVWRFFLYSAIGIFVFFVPLTIGGDTTVPLDHIVNGARDALGQAAPYLIFMVILGGTIYPFATGRWRLSHTKTVFALLNVFGLIAASMLVFGFGPEFLFEEALGPFLFNSLVIPVGLIVPIGAVFLALLIGYGLMEFIGVLVRPLMRPVWKTPGRSAVDAVASFVGSYALGLLITNRLYRGGGYTAKEAAIIATGFSTVSVTFMVIVARTLDLMHLWLWYFVLALFVTFAVTALTVRIPPLRTIPDETFPGATPRPEDEVTGSRVATAWSDAMTQLAQAPSLPRNLWLNFREGVVMVSQILPSIMSVGLLALILERFTPLFEWVGYLFYPVVWLLRLPEPELASTAAAVGIAEMFLPATLVAGADSELLRLVIAVVCVSAIIFFSALVPAIMATDIPLKVWHLVVIWAERVILSLIITVPLAHLVVYLA</sequence>
<accession>A0ABU2DPZ6</accession>
<keyword evidence="4" id="KW-1185">Reference proteome</keyword>
<evidence type="ECO:0000313" key="3">
    <source>
        <dbReference type="EMBL" id="MDR8018435.1"/>
    </source>
</evidence>
<dbReference type="EMBL" id="JAVKGR010000001">
    <property type="protein sequence ID" value="MDR8018435.1"/>
    <property type="molecule type" value="Genomic_DNA"/>
</dbReference>
<feature type="transmembrane region" description="Helical" evidence="1">
    <location>
        <begin position="63"/>
        <end position="81"/>
    </location>
</feature>
<feature type="domain" description="Nucleoside transporter/FeoB GTPase Gate" evidence="2">
    <location>
        <begin position="132"/>
        <end position="230"/>
    </location>
</feature>
<feature type="transmembrane region" description="Helical" evidence="1">
    <location>
        <begin position="312"/>
        <end position="332"/>
    </location>
</feature>
<comment type="caution">
    <text evidence="3">The sequence shown here is derived from an EMBL/GenBank/DDBJ whole genome shotgun (WGS) entry which is preliminary data.</text>
</comment>
<feature type="transmembrane region" description="Helical" evidence="1">
    <location>
        <begin position="390"/>
        <end position="411"/>
    </location>
</feature>
<feature type="transmembrane region" description="Helical" evidence="1">
    <location>
        <begin position="175"/>
        <end position="198"/>
    </location>
</feature>
<keyword evidence="1" id="KW-0472">Membrane</keyword>
<reference evidence="3 4" key="1">
    <citation type="submission" date="2023-09" db="EMBL/GenBank/DDBJ databases">
        <title>Description of three actinobacteria isolated from air of manufacturing shop in a pharmaceutical factory.</title>
        <authorList>
            <person name="Zhang D.-F."/>
        </authorList>
    </citation>
    <scope>NUCLEOTIDE SEQUENCE [LARGE SCALE GENOMIC DNA]</scope>
    <source>
        <strain evidence="3 4">LY-0111</strain>
    </source>
</reference>
<keyword evidence="1" id="KW-0812">Transmembrane</keyword>
<organism evidence="3 4">
    <name type="scientific">Nesterenkonia aerolata</name>
    <dbReference type="NCBI Taxonomy" id="3074079"/>
    <lineage>
        <taxon>Bacteria</taxon>
        <taxon>Bacillati</taxon>
        <taxon>Actinomycetota</taxon>
        <taxon>Actinomycetes</taxon>
        <taxon>Micrococcales</taxon>
        <taxon>Micrococcaceae</taxon>
        <taxon>Nesterenkonia</taxon>
    </lineage>
</organism>
<dbReference type="Proteomes" id="UP001251870">
    <property type="component" value="Unassembled WGS sequence"/>
</dbReference>